<organism evidence="2 3">
    <name type="scientific">Diatraea saccharalis</name>
    <name type="common">sugarcane borer</name>
    <dbReference type="NCBI Taxonomy" id="40085"/>
    <lineage>
        <taxon>Eukaryota</taxon>
        <taxon>Metazoa</taxon>
        <taxon>Ecdysozoa</taxon>
        <taxon>Arthropoda</taxon>
        <taxon>Hexapoda</taxon>
        <taxon>Insecta</taxon>
        <taxon>Pterygota</taxon>
        <taxon>Neoptera</taxon>
        <taxon>Endopterygota</taxon>
        <taxon>Lepidoptera</taxon>
        <taxon>Glossata</taxon>
        <taxon>Ditrysia</taxon>
        <taxon>Pyraloidea</taxon>
        <taxon>Crambidae</taxon>
        <taxon>Crambinae</taxon>
        <taxon>Diatraea</taxon>
    </lineage>
</organism>
<dbReference type="EMBL" id="OU893336">
    <property type="protein sequence ID" value="CAG9793492.1"/>
    <property type="molecule type" value="Genomic_DNA"/>
</dbReference>
<protein>
    <submittedName>
        <fullName evidence="2">Uncharacterized protein</fullName>
    </submittedName>
</protein>
<feature type="region of interest" description="Disordered" evidence="1">
    <location>
        <begin position="189"/>
        <end position="218"/>
    </location>
</feature>
<reference evidence="2" key="2">
    <citation type="submission" date="2022-10" db="EMBL/GenBank/DDBJ databases">
        <authorList>
            <consortium name="ENA_rothamsted_submissions"/>
            <consortium name="culmorum"/>
            <person name="King R."/>
        </authorList>
    </citation>
    <scope>NUCLEOTIDE SEQUENCE</scope>
</reference>
<reference evidence="2" key="1">
    <citation type="submission" date="2021-12" db="EMBL/GenBank/DDBJ databases">
        <authorList>
            <person name="King R."/>
        </authorList>
    </citation>
    <scope>NUCLEOTIDE SEQUENCE</scope>
</reference>
<feature type="region of interest" description="Disordered" evidence="1">
    <location>
        <begin position="235"/>
        <end position="347"/>
    </location>
</feature>
<keyword evidence="3" id="KW-1185">Reference proteome</keyword>
<evidence type="ECO:0000256" key="1">
    <source>
        <dbReference type="SAM" id="MobiDB-lite"/>
    </source>
</evidence>
<dbReference type="OrthoDB" id="7294464at2759"/>
<feature type="compositionally biased region" description="Basic and acidic residues" evidence="1">
    <location>
        <begin position="192"/>
        <end position="204"/>
    </location>
</feature>
<dbReference type="AlphaFoldDB" id="A0A9N9RBL9"/>
<evidence type="ECO:0000313" key="2">
    <source>
        <dbReference type="EMBL" id="CAG9793492.1"/>
    </source>
</evidence>
<dbReference type="Proteomes" id="UP001153714">
    <property type="component" value="Chromosome 5"/>
</dbReference>
<feature type="compositionally biased region" description="Basic and acidic residues" evidence="1">
    <location>
        <begin position="298"/>
        <end position="311"/>
    </location>
</feature>
<feature type="compositionally biased region" description="Basic and acidic residues" evidence="1">
    <location>
        <begin position="324"/>
        <end position="347"/>
    </location>
</feature>
<feature type="region of interest" description="Disordered" evidence="1">
    <location>
        <begin position="55"/>
        <end position="77"/>
    </location>
</feature>
<accession>A0A9N9RBL9</accession>
<sequence>MGTKSPTTSVKSREMIGVDAFSQRREVFDKHATVFMPSSPTGMVPTYRDADPIVTSNHGKTTSNFKRNTTGSSSFRDTRMDERNYDFRPRKYSDNFTSELNQSDDIDYRYSAIERTRRLSRMRREFLTSNLHEPTEDKPFTRSGTRASLPTGRTTMLKYKFESPNLFKFPFAEPYATPPPVRRVTIDASNEIDGKENEDPELRPKHQSIPSNSPTKVDHQKLFEELVKRYSPQRKPIDWTLPPTKPRVVASVPKSTSSAADSIDAVEKDAVQKVDENNKSGDDDVFENKENCIANGVTDEKKEVSEPKRETVQNGPENLAAQADVKDAEKDDRSSEESKISLSELEDKNDRVTELSIIQRQISRESAHKKPITIEQTDISIPALIDKITEEGDKLETNTKGAKKVKRKRSFLDKLLGRKKDK</sequence>
<gene>
    <name evidence="2" type="ORF">DIATSA_LOCUS10927</name>
</gene>
<name>A0A9N9RBL9_9NEOP</name>
<feature type="compositionally biased region" description="Polar residues" evidence="1">
    <location>
        <begin position="55"/>
        <end position="75"/>
    </location>
</feature>
<evidence type="ECO:0000313" key="3">
    <source>
        <dbReference type="Proteomes" id="UP001153714"/>
    </source>
</evidence>
<proteinExistence type="predicted"/>
<feature type="compositionally biased region" description="Basic and acidic residues" evidence="1">
    <location>
        <begin position="265"/>
        <end position="290"/>
    </location>
</feature>